<evidence type="ECO:0000256" key="1">
    <source>
        <dbReference type="SAM" id="MobiDB-lite"/>
    </source>
</evidence>
<dbReference type="Proteomes" id="UP000824120">
    <property type="component" value="Chromosome 4"/>
</dbReference>
<evidence type="ECO:0000313" key="2">
    <source>
        <dbReference type="EMBL" id="KAG5609698.1"/>
    </source>
</evidence>
<reference evidence="2 3" key="1">
    <citation type="submission" date="2020-09" db="EMBL/GenBank/DDBJ databases">
        <title>De no assembly of potato wild relative species, Solanum commersonii.</title>
        <authorList>
            <person name="Cho K."/>
        </authorList>
    </citation>
    <scope>NUCLEOTIDE SEQUENCE [LARGE SCALE GENOMIC DNA]</scope>
    <source>
        <strain evidence="2">LZ3.2</strain>
        <tissue evidence="2">Leaf</tissue>
    </source>
</reference>
<dbReference type="EMBL" id="JACXVP010000004">
    <property type="protein sequence ID" value="KAG5609698.1"/>
    <property type="molecule type" value="Genomic_DNA"/>
</dbReference>
<dbReference type="AlphaFoldDB" id="A0A9J5ZAN1"/>
<evidence type="ECO:0000313" key="3">
    <source>
        <dbReference type="Proteomes" id="UP000824120"/>
    </source>
</evidence>
<protein>
    <submittedName>
        <fullName evidence="2">Uncharacterized protein</fullName>
    </submittedName>
</protein>
<gene>
    <name evidence="2" type="ORF">H5410_020979</name>
</gene>
<comment type="caution">
    <text evidence="2">The sequence shown here is derived from an EMBL/GenBank/DDBJ whole genome shotgun (WGS) entry which is preliminary data.</text>
</comment>
<keyword evidence="3" id="KW-1185">Reference proteome</keyword>
<organism evidence="2 3">
    <name type="scientific">Solanum commersonii</name>
    <name type="common">Commerson's wild potato</name>
    <name type="synonym">Commerson's nightshade</name>
    <dbReference type="NCBI Taxonomy" id="4109"/>
    <lineage>
        <taxon>Eukaryota</taxon>
        <taxon>Viridiplantae</taxon>
        <taxon>Streptophyta</taxon>
        <taxon>Embryophyta</taxon>
        <taxon>Tracheophyta</taxon>
        <taxon>Spermatophyta</taxon>
        <taxon>Magnoliopsida</taxon>
        <taxon>eudicotyledons</taxon>
        <taxon>Gunneridae</taxon>
        <taxon>Pentapetalae</taxon>
        <taxon>asterids</taxon>
        <taxon>lamiids</taxon>
        <taxon>Solanales</taxon>
        <taxon>Solanaceae</taxon>
        <taxon>Solanoideae</taxon>
        <taxon>Solaneae</taxon>
        <taxon>Solanum</taxon>
    </lineage>
</organism>
<feature type="region of interest" description="Disordered" evidence="1">
    <location>
        <begin position="35"/>
        <end position="67"/>
    </location>
</feature>
<sequence>MKAWGSPNSLGKSSNGLNLTQSFSVLSLEGKYQVGDEREQSVHHRTVPRSNTILSNNSKHQDAEGKI</sequence>
<accession>A0A9J5ZAN1</accession>
<feature type="compositionally biased region" description="Polar residues" evidence="1">
    <location>
        <begin position="48"/>
        <end position="58"/>
    </location>
</feature>
<name>A0A9J5ZAN1_SOLCO</name>
<proteinExistence type="predicted"/>